<evidence type="ECO:0000256" key="2">
    <source>
        <dbReference type="RuleBase" id="RU361185"/>
    </source>
</evidence>
<evidence type="ECO:0000313" key="5">
    <source>
        <dbReference type="EMBL" id="NLJ18517.1"/>
    </source>
</evidence>
<dbReference type="GO" id="GO:0004553">
    <property type="term" value="F:hydrolase activity, hydrolyzing O-glycosyl compounds"/>
    <property type="evidence" value="ECO:0007669"/>
    <property type="project" value="InterPro"/>
</dbReference>
<protein>
    <submittedName>
        <fullName evidence="5">Alpha-xylosidase</fullName>
    </submittedName>
</protein>
<gene>
    <name evidence="5" type="ORF">GX355_06610</name>
</gene>
<organism evidence="5 6">
    <name type="scientific">Globicatella sulfidifaciens</name>
    <dbReference type="NCBI Taxonomy" id="136093"/>
    <lineage>
        <taxon>Bacteria</taxon>
        <taxon>Bacillati</taxon>
        <taxon>Bacillota</taxon>
        <taxon>Bacilli</taxon>
        <taxon>Lactobacillales</taxon>
        <taxon>Aerococcaceae</taxon>
        <taxon>Globicatella</taxon>
    </lineage>
</organism>
<dbReference type="EMBL" id="JAAYSM010000211">
    <property type="protein sequence ID" value="NLJ18517.1"/>
    <property type="molecule type" value="Genomic_DNA"/>
</dbReference>
<sequence>MKMQFIGEKYRISLLSNEVVRLEYSETGTFVDSKTQSVINREIEQIDKIEYDVVETEEILEIYSPKFHLYYQKEQPFSKKSLYIDFNFAFYPHGNRWYYGDEFINLKGTTRTLDEVDGAIPLEDGVMSFKGFTILDDSNSQFINEVGDIVRKDFDSIDIYALAFGHDYNQGLQTYFKLTGFSPKLPRYALGNWWSRYWKYTEESYKELVETFKAKNIPLSVAVIDMDWHLTQIPERFGSSWTGYTWNKDYFPNPERFLKWLHDEGLAISINLHPADGIRAYEDCYPAVAKRLNLNTEIEEPAIFDFTDEAFREAYFKDVMHPLEEQGVDFFWIDWQQGTEINGLDPLLLLNHYHFKDMEDRGKEPLILSRYAGPGSHRYPIGFSGDSFITWDSLQFQPYMTSTATNIGYTWWSHDIGGHMNGYRDDELMVRWVQYGVFSPINRLHSSNSLFTGKEPWSYPLMEEMIIADYLRKRHELLPYLYTFNVLTAEEGIPLIRPLYYEESDNLEVYQYDNEYYFGTELLVLPITSKLLPDVKMSKEKIYFPEGEWYDVHTNLRYKGGASLNIYRGLSEMPVFAKAGAIIPMDLEPVENMRNDLPTDITWKIYPGPNNQFELIEEVDHHRAVTTVVVEDGVLSLTIDDPENILPEGRQHHLVFSATETFEVEGYPAIADEQLNTVTISMTDSAKIELLGFEKIEKQDIEKRLFEILNQAQVKYWDKEKLWFKFHENKSDLQYLSIIQSIDSEDLKAAVFELIYILNS</sequence>
<evidence type="ECO:0000313" key="6">
    <source>
        <dbReference type="Proteomes" id="UP000541058"/>
    </source>
</evidence>
<keyword evidence="2" id="KW-0326">Glycosidase</keyword>
<feature type="domain" description="Glycosyl hydrolase family 31 C-terminal" evidence="4">
    <location>
        <begin position="492"/>
        <end position="583"/>
    </location>
</feature>
<dbReference type="Pfam" id="PF01055">
    <property type="entry name" value="Glyco_hydro_31_2nd"/>
    <property type="match status" value="1"/>
</dbReference>
<comment type="caution">
    <text evidence="5">The sequence shown here is derived from an EMBL/GenBank/DDBJ whole genome shotgun (WGS) entry which is preliminary data.</text>
</comment>
<evidence type="ECO:0000256" key="1">
    <source>
        <dbReference type="ARBA" id="ARBA00007806"/>
    </source>
</evidence>
<accession>A0A7X8C452</accession>
<proteinExistence type="inferred from homology"/>
<dbReference type="Gene3D" id="2.60.40.1180">
    <property type="entry name" value="Golgi alpha-mannosidase II"/>
    <property type="match status" value="1"/>
</dbReference>
<dbReference type="InterPro" id="IPR048395">
    <property type="entry name" value="Glyco_hydro_31_C"/>
</dbReference>
<dbReference type="CDD" id="cd06595">
    <property type="entry name" value="GH31_u1"/>
    <property type="match status" value="1"/>
</dbReference>
<dbReference type="SUPFAM" id="SSF51445">
    <property type="entry name" value="(Trans)glycosidases"/>
    <property type="match status" value="1"/>
</dbReference>
<evidence type="ECO:0000259" key="4">
    <source>
        <dbReference type="Pfam" id="PF21365"/>
    </source>
</evidence>
<name>A0A7X8C452_9LACT</name>
<dbReference type="PANTHER" id="PTHR43863">
    <property type="entry name" value="HYDROLASE, PUTATIVE (AFU_ORTHOLOGUE AFUA_1G03140)-RELATED"/>
    <property type="match status" value="1"/>
</dbReference>
<reference evidence="5 6" key="1">
    <citation type="journal article" date="2020" name="Biotechnol. Biofuels">
        <title>New insights from the biogas microbiome by comprehensive genome-resolved metagenomics of nearly 1600 species originating from multiple anaerobic digesters.</title>
        <authorList>
            <person name="Campanaro S."/>
            <person name="Treu L."/>
            <person name="Rodriguez-R L.M."/>
            <person name="Kovalovszki A."/>
            <person name="Ziels R.M."/>
            <person name="Maus I."/>
            <person name="Zhu X."/>
            <person name="Kougias P.G."/>
            <person name="Basile A."/>
            <person name="Luo G."/>
            <person name="Schluter A."/>
            <person name="Konstantinidis K.T."/>
            <person name="Angelidaki I."/>
        </authorList>
    </citation>
    <scope>NUCLEOTIDE SEQUENCE [LARGE SCALE GENOMIC DNA]</scope>
    <source>
        <strain evidence="5">AS23ysBPME_34</strain>
    </source>
</reference>
<dbReference type="InterPro" id="IPR017853">
    <property type="entry name" value="GH"/>
</dbReference>
<evidence type="ECO:0000259" key="3">
    <source>
        <dbReference type="Pfam" id="PF01055"/>
    </source>
</evidence>
<keyword evidence="2" id="KW-0378">Hydrolase</keyword>
<dbReference type="PANTHER" id="PTHR43863:SF2">
    <property type="entry name" value="MALTASE-GLUCOAMYLASE"/>
    <property type="match status" value="1"/>
</dbReference>
<dbReference type="Proteomes" id="UP000541058">
    <property type="component" value="Unassembled WGS sequence"/>
</dbReference>
<dbReference type="InterPro" id="IPR000322">
    <property type="entry name" value="Glyco_hydro_31_TIM"/>
</dbReference>
<dbReference type="AlphaFoldDB" id="A0A7X8C452"/>
<dbReference type="InterPro" id="IPR051816">
    <property type="entry name" value="Glycosyl_Hydrolase_31"/>
</dbReference>
<dbReference type="InterPro" id="IPR013780">
    <property type="entry name" value="Glyco_hydro_b"/>
</dbReference>
<comment type="similarity">
    <text evidence="1 2">Belongs to the glycosyl hydrolase 31 family.</text>
</comment>
<dbReference type="SUPFAM" id="SSF51011">
    <property type="entry name" value="Glycosyl hydrolase domain"/>
    <property type="match status" value="1"/>
</dbReference>
<dbReference type="Pfam" id="PF21365">
    <property type="entry name" value="Glyco_hydro_31_3rd"/>
    <property type="match status" value="1"/>
</dbReference>
<dbReference type="GO" id="GO:0005975">
    <property type="term" value="P:carbohydrate metabolic process"/>
    <property type="evidence" value="ECO:0007669"/>
    <property type="project" value="InterPro"/>
</dbReference>
<dbReference type="Gene3D" id="3.20.20.80">
    <property type="entry name" value="Glycosidases"/>
    <property type="match status" value="1"/>
</dbReference>
<feature type="domain" description="Glycoside hydrolase family 31 TIM barrel" evidence="3">
    <location>
        <begin position="183"/>
        <end position="483"/>
    </location>
</feature>